<sequence>MFITSFFNYKGVGCNGVFQNNFRFCLQLQGDFGGSFRVSPGRDYIEHINSTTNSIILLILAQCNRLCCSQAKLGNQKPLFHNQHMEVQELLRYSSLD</sequence>
<protein>
    <submittedName>
        <fullName evidence="1">Uncharacterized protein</fullName>
    </submittedName>
</protein>
<dbReference type="Proteomes" id="UP001202328">
    <property type="component" value="Unassembled WGS sequence"/>
</dbReference>
<evidence type="ECO:0000313" key="2">
    <source>
        <dbReference type="Proteomes" id="UP001202328"/>
    </source>
</evidence>
<dbReference type="AlphaFoldDB" id="A0AAD4TI76"/>
<evidence type="ECO:0000313" key="1">
    <source>
        <dbReference type="EMBL" id="KAI3958000.1"/>
    </source>
</evidence>
<accession>A0AAD4TI76</accession>
<dbReference type="EMBL" id="JAJJMB010001184">
    <property type="protein sequence ID" value="KAI3958000.1"/>
    <property type="molecule type" value="Genomic_DNA"/>
</dbReference>
<organism evidence="1 2">
    <name type="scientific">Papaver atlanticum</name>
    <dbReference type="NCBI Taxonomy" id="357466"/>
    <lineage>
        <taxon>Eukaryota</taxon>
        <taxon>Viridiplantae</taxon>
        <taxon>Streptophyta</taxon>
        <taxon>Embryophyta</taxon>
        <taxon>Tracheophyta</taxon>
        <taxon>Spermatophyta</taxon>
        <taxon>Magnoliopsida</taxon>
        <taxon>Ranunculales</taxon>
        <taxon>Papaveraceae</taxon>
        <taxon>Papaveroideae</taxon>
        <taxon>Papaver</taxon>
    </lineage>
</organism>
<comment type="caution">
    <text evidence="1">The sequence shown here is derived from an EMBL/GenBank/DDBJ whole genome shotgun (WGS) entry which is preliminary data.</text>
</comment>
<keyword evidence="2" id="KW-1185">Reference proteome</keyword>
<gene>
    <name evidence="1" type="ORF">MKW98_020642</name>
</gene>
<reference evidence="1" key="1">
    <citation type="submission" date="2022-04" db="EMBL/GenBank/DDBJ databases">
        <title>A functionally conserved STORR gene fusion in Papaver species that diverged 16.8 million years ago.</title>
        <authorList>
            <person name="Catania T."/>
        </authorList>
    </citation>
    <scope>NUCLEOTIDE SEQUENCE</scope>
    <source>
        <strain evidence="1">S-188037</strain>
    </source>
</reference>
<proteinExistence type="predicted"/>
<name>A0AAD4TI76_9MAGN</name>